<evidence type="ECO:0008006" key="3">
    <source>
        <dbReference type="Google" id="ProtNLM"/>
    </source>
</evidence>
<evidence type="ECO:0000313" key="1">
    <source>
        <dbReference type="EMBL" id="KAK8857767.1"/>
    </source>
</evidence>
<name>A0ABR2I5H9_9EUKA</name>
<dbReference type="Proteomes" id="UP001470230">
    <property type="component" value="Unassembled WGS sequence"/>
</dbReference>
<sequence>MTLQNRIVSANDISLHFEKNNISLSATSINRYRNDLLHFDFRAPKVKQFLSQEQIDFRKTFSYSMLASNIDRALIIFSDESRFCFCNDGYWRWIRKNDRTDNVYDYKHKYTSRNVKGGYELKLSAHP</sequence>
<evidence type="ECO:0000313" key="2">
    <source>
        <dbReference type="Proteomes" id="UP001470230"/>
    </source>
</evidence>
<organism evidence="1 2">
    <name type="scientific">Tritrichomonas musculus</name>
    <dbReference type="NCBI Taxonomy" id="1915356"/>
    <lineage>
        <taxon>Eukaryota</taxon>
        <taxon>Metamonada</taxon>
        <taxon>Parabasalia</taxon>
        <taxon>Tritrichomonadida</taxon>
        <taxon>Tritrichomonadidae</taxon>
        <taxon>Tritrichomonas</taxon>
    </lineage>
</organism>
<keyword evidence="2" id="KW-1185">Reference proteome</keyword>
<comment type="caution">
    <text evidence="1">The sequence shown here is derived from an EMBL/GenBank/DDBJ whole genome shotgun (WGS) entry which is preliminary data.</text>
</comment>
<dbReference type="EMBL" id="JAPFFF010000020">
    <property type="protein sequence ID" value="KAK8857767.1"/>
    <property type="molecule type" value="Genomic_DNA"/>
</dbReference>
<gene>
    <name evidence="1" type="ORF">M9Y10_016178</name>
</gene>
<proteinExistence type="predicted"/>
<protein>
    <recommendedName>
        <fullName evidence="3">Initiator binding domain-containing protein</fullName>
    </recommendedName>
</protein>
<accession>A0ABR2I5H9</accession>
<reference evidence="1 2" key="1">
    <citation type="submission" date="2024-04" db="EMBL/GenBank/DDBJ databases">
        <title>Tritrichomonas musculus Genome.</title>
        <authorList>
            <person name="Alves-Ferreira E."/>
            <person name="Grigg M."/>
            <person name="Lorenzi H."/>
            <person name="Galac M."/>
        </authorList>
    </citation>
    <scope>NUCLEOTIDE SEQUENCE [LARGE SCALE GENOMIC DNA]</scope>
    <source>
        <strain evidence="1 2">EAF2021</strain>
    </source>
</reference>